<evidence type="ECO:0000313" key="6">
    <source>
        <dbReference type="Proteomes" id="UP000700908"/>
    </source>
</evidence>
<dbReference type="InterPro" id="IPR038726">
    <property type="entry name" value="PDDEXK_AddAB-type"/>
</dbReference>
<comment type="caution">
    <text evidence="5">The sequence shown here is derived from an EMBL/GenBank/DDBJ whole genome shotgun (WGS) entry which is preliminary data.</text>
</comment>
<sequence length="996" mass="107146">MAHVIRLIEGGAELSDQELELVSSHIQETGRCSMLLPTSAARDCIRRSLAKARVGLGVEVLVASAWIDAAWSLFGDGRVLVAPIERQLLMDEVAYAPRPGGIEPLHADLGTVRLLGRMAANLLPYSLTSGGTSGAYGVVKRLFQDYQTALSECGLIEESEAAHILAERFKHEGLPPSFKRVIVRDPESIPAYLFELLMAIAREGELVWLLDADRAAAREALIHASTVAGVPAQVQGESASHATLAQAVRSCPPEFIEIEGPHAEARVLSEEIDKLAASGVREIVVVAPAPAELMEAMSDRLAVRSIASSAKKSMRFECTECGRMLAALVNLATRLDAVETGEAEPATIWPTPELADWAASPLSGASIRAARQLDKTLRSKRSLQPAALMSLLQSTQSRLENERKRGQCPHYLAEVPVVVSDVFALIRSRRLVAALRLMLQVAQALPASAFGTQDGSCRKLIEITAITRALEVLGDIAPQIGASQQAAVRSLNGLGISSEGEVCPSDARAHVRFMRMSEAAALPVGSVDALISADMNIDSYSLARDESPCTTYAQMLGVPTLEFERIACMRSQMARVVAAPTRPAMLVRVTHTGQARPAYPAAIWTEIVSAAEASALEIKTKSVGEGELVCDFDPAGGAKLRTADVACEAPLHLSASAIPYLVVKKAGVGGSPGPARPLSASQIESYVSCPLCWFVSNRIRPAGIDAGFGAMEKGNFVHDVLYHFQVAVSEWPQKRVTQANLDEALKLLRETFHQVRLEHERGKTASSAALIPLSTAERLEVDAILPELERVVRYESAALAPFIPRYLEFSFNDLSITYAGRSLGGRIDRVDVDPSGRAVVIDYKHRAHPAQFKLLDPTVARGRGKVVAADDPNWLPEHTQTLIYAQALRRAGLGLTPRGALYLTTKGARPGFAGAVDAVLVEQEPNDGHVPGVTSGFPDEAAGGTLTFEDLLDRVEAGIAQRLDELEAGVIEPAPEPRPFCVHMHPFGFTRRNELS</sequence>
<proteinExistence type="predicted"/>
<keyword evidence="1" id="KW-0227">DNA damage</keyword>
<reference evidence="5 6" key="1">
    <citation type="submission" date="2021-08" db="EMBL/GenBank/DDBJ databases">
        <title>Collinsella faecalis sp. nov. isolated from swine faeces.</title>
        <authorList>
            <person name="Oh B.S."/>
            <person name="Lee J.H."/>
        </authorList>
    </citation>
    <scope>NUCLEOTIDE SEQUENCE [LARGE SCALE GENOMIC DNA]</scope>
    <source>
        <strain evidence="5 6">AGMB00827</strain>
    </source>
</reference>
<dbReference type="RefSeq" id="WP_222199875.1">
    <property type="nucleotide sequence ID" value="NZ_JAIMFO010000008.1"/>
</dbReference>
<organism evidence="5 6">
    <name type="scientific">Collinsella ureilytica</name>
    <dbReference type="NCBI Taxonomy" id="2869515"/>
    <lineage>
        <taxon>Bacteria</taxon>
        <taxon>Bacillati</taxon>
        <taxon>Actinomycetota</taxon>
        <taxon>Coriobacteriia</taxon>
        <taxon>Coriobacteriales</taxon>
        <taxon>Coriobacteriaceae</taxon>
        <taxon>Collinsella</taxon>
    </lineage>
</organism>
<dbReference type="Proteomes" id="UP000700908">
    <property type="component" value="Unassembled WGS sequence"/>
</dbReference>
<evidence type="ECO:0000256" key="2">
    <source>
        <dbReference type="ARBA" id="ARBA00022806"/>
    </source>
</evidence>
<keyword evidence="3" id="KW-0234">DNA repair</keyword>
<keyword evidence="2" id="KW-0378">Hydrolase</keyword>
<gene>
    <name evidence="5" type="ORF">K6V98_07325</name>
</gene>
<dbReference type="Pfam" id="PF12705">
    <property type="entry name" value="PDDEXK_1"/>
    <property type="match status" value="1"/>
</dbReference>
<evidence type="ECO:0000256" key="1">
    <source>
        <dbReference type="ARBA" id="ARBA00022763"/>
    </source>
</evidence>
<evidence type="ECO:0000256" key="3">
    <source>
        <dbReference type="ARBA" id="ARBA00023204"/>
    </source>
</evidence>
<evidence type="ECO:0000313" key="5">
    <source>
        <dbReference type="EMBL" id="MBY4798153.1"/>
    </source>
</evidence>
<protein>
    <submittedName>
        <fullName evidence="5">PD-(D/E)XK nuclease family protein</fullName>
    </submittedName>
</protein>
<feature type="domain" description="PD-(D/E)XK endonuclease-like" evidence="4">
    <location>
        <begin position="678"/>
        <end position="981"/>
    </location>
</feature>
<keyword evidence="2" id="KW-0547">Nucleotide-binding</keyword>
<keyword evidence="6" id="KW-1185">Reference proteome</keyword>
<dbReference type="EMBL" id="JAIMFO010000008">
    <property type="protein sequence ID" value="MBY4798153.1"/>
    <property type="molecule type" value="Genomic_DNA"/>
</dbReference>
<keyword evidence="2" id="KW-0067">ATP-binding</keyword>
<evidence type="ECO:0000259" key="4">
    <source>
        <dbReference type="Pfam" id="PF12705"/>
    </source>
</evidence>
<accession>A0ABS7MLB0</accession>
<keyword evidence="2" id="KW-0347">Helicase</keyword>
<name>A0ABS7MLB0_9ACTN</name>